<dbReference type="SUPFAM" id="SSF111418">
    <property type="entry name" value="Hormone receptor domain"/>
    <property type="match status" value="1"/>
</dbReference>
<evidence type="ECO:0000256" key="3">
    <source>
        <dbReference type="ARBA" id="ARBA00022729"/>
    </source>
</evidence>
<keyword evidence="3" id="KW-0732">Signal</keyword>
<sequence length="222" mass="25105">MLWSAEPQEICDEDNLASVVWKETPAGDAAAVRCPRNATGLILRRCLLDEDGIAYWTLPTYVKCVSIDYRNIQMMTREHLSKAQRGLIGEGVSEVLQNLVEISQDGTSYSGDLLSTFDVLRNMTEIFRRAYYNPTMNDVQNFVQVISNILTEDNRDKWEEAQLVNGSSPEPTVRYGGAEQKTDFIDVIGFRMKDFQDSYQVTDNLGEYIGPIQVSCPPPIDF</sequence>
<keyword evidence="2" id="KW-0964">Secreted</keyword>
<evidence type="ECO:0000256" key="2">
    <source>
        <dbReference type="ARBA" id="ARBA00022525"/>
    </source>
</evidence>
<keyword evidence="7" id="KW-1185">Reference proteome</keyword>
<comment type="caution">
    <text evidence="6">The sequence shown here is derived from an EMBL/GenBank/DDBJ whole genome shotgun (WGS) entry which is preliminary data.</text>
</comment>
<dbReference type="GO" id="GO:0016020">
    <property type="term" value="C:membrane"/>
    <property type="evidence" value="ECO:0007669"/>
    <property type="project" value="InterPro"/>
</dbReference>
<feature type="domain" description="G-protein coupled receptors family 2 profile 1" evidence="5">
    <location>
        <begin position="11"/>
        <end position="68"/>
    </location>
</feature>
<dbReference type="InterPro" id="IPR008077">
    <property type="entry name" value="GPCR_2_brain_angio_inhib"/>
</dbReference>
<dbReference type="PRINTS" id="PR01694">
    <property type="entry name" value="BAIPRECURSOR"/>
</dbReference>
<dbReference type="InterPro" id="IPR036445">
    <property type="entry name" value="GPCR_2_extracell_dom_sf"/>
</dbReference>
<dbReference type="SMART" id="SM00008">
    <property type="entry name" value="HormR"/>
    <property type="match status" value="1"/>
</dbReference>
<dbReference type="GO" id="GO:0016525">
    <property type="term" value="P:negative regulation of angiogenesis"/>
    <property type="evidence" value="ECO:0007669"/>
    <property type="project" value="InterPro"/>
</dbReference>
<dbReference type="InterPro" id="IPR032471">
    <property type="entry name" value="AGRL2-4_GAIN_subdom_A"/>
</dbReference>
<evidence type="ECO:0000256" key="4">
    <source>
        <dbReference type="ARBA" id="ARBA00023157"/>
    </source>
</evidence>
<evidence type="ECO:0000313" key="6">
    <source>
        <dbReference type="EMBL" id="ETE60732.1"/>
    </source>
</evidence>
<dbReference type="Pfam" id="PF02793">
    <property type="entry name" value="HRM"/>
    <property type="match status" value="1"/>
</dbReference>
<dbReference type="FunFam" id="1.25.40.610:FF:000004">
    <property type="entry name" value="adhesion G protein-coupled receptor B1"/>
    <property type="match status" value="1"/>
</dbReference>
<dbReference type="PROSITE" id="PS50227">
    <property type="entry name" value="G_PROTEIN_RECEP_F2_3"/>
    <property type="match status" value="1"/>
</dbReference>
<dbReference type="GO" id="GO:0005576">
    <property type="term" value="C:extracellular region"/>
    <property type="evidence" value="ECO:0007669"/>
    <property type="project" value="UniProtKB-SubCell"/>
</dbReference>
<dbReference type="Pfam" id="PF16489">
    <property type="entry name" value="GAIN"/>
    <property type="match status" value="1"/>
</dbReference>
<accession>V8NGP7</accession>
<dbReference type="PANTHER" id="PTHR10239">
    <property type="entry name" value="ISTHMIN-2"/>
    <property type="match status" value="1"/>
</dbReference>
<dbReference type="Gene3D" id="1.25.40.610">
    <property type="match status" value="1"/>
</dbReference>
<protein>
    <submittedName>
        <fullName evidence="6">Brain-specific angiogenesis inhibitor 1</fullName>
    </submittedName>
</protein>
<dbReference type="Proteomes" id="UP000018936">
    <property type="component" value="Unassembled WGS sequence"/>
</dbReference>
<proteinExistence type="predicted"/>
<dbReference type="InterPro" id="IPR051867">
    <property type="entry name" value="Angio_Inhib/Adhesion_GPCR"/>
</dbReference>
<dbReference type="Gene3D" id="4.10.1240.10">
    <property type="entry name" value="GPCR, family 2, extracellular hormone receptor domain"/>
    <property type="match status" value="1"/>
</dbReference>
<comment type="subcellular location">
    <subcellularLocation>
        <location evidence="1">Secreted</location>
    </subcellularLocation>
</comment>
<name>V8NGP7_OPHHA</name>
<gene>
    <name evidence="6" type="primary">BAI1</name>
    <name evidence="6" type="ORF">L345_13523</name>
</gene>
<dbReference type="GO" id="GO:0004930">
    <property type="term" value="F:G protein-coupled receptor activity"/>
    <property type="evidence" value="ECO:0007669"/>
    <property type="project" value="InterPro"/>
</dbReference>
<feature type="non-terminal residue" evidence="6">
    <location>
        <position position="1"/>
    </location>
</feature>
<dbReference type="AlphaFoldDB" id="V8NGP7"/>
<dbReference type="OrthoDB" id="5989160at2759"/>
<dbReference type="PANTHER" id="PTHR10239:SF32">
    <property type="entry name" value="ADHESION G PROTEIN-COUPLED RECEPTOR B2"/>
    <property type="match status" value="1"/>
</dbReference>
<dbReference type="EMBL" id="AZIM01004435">
    <property type="protein sequence ID" value="ETE60732.1"/>
    <property type="molecule type" value="Genomic_DNA"/>
</dbReference>
<organism evidence="6 7">
    <name type="scientific">Ophiophagus hannah</name>
    <name type="common">King cobra</name>
    <name type="synonym">Naja hannah</name>
    <dbReference type="NCBI Taxonomy" id="8665"/>
    <lineage>
        <taxon>Eukaryota</taxon>
        <taxon>Metazoa</taxon>
        <taxon>Chordata</taxon>
        <taxon>Craniata</taxon>
        <taxon>Vertebrata</taxon>
        <taxon>Euteleostomi</taxon>
        <taxon>Lepidosauria</taxon>
        <taxon>Squamata</taxon>
        <taxon>Bifurcata</taxon>
        <taxon>Unidentata</taxon>
        <taxon>Episquamata</taxon>
        <taxon>Toxicofera</taxon>
        <taxon>Serpentes</taxon>
        <taxon>Colubroidea</taxon>
        <taxon>Elapidae</taxon>
        <taxon>Elapinae</taxon>
        <taxon>Ophiophagus</taxon>
    </lineage>
</organism>
<dbReference type="InterPro" id="IPR001879">
    <property type="entry name" value="GPCR_2_extracellular_dom"/>
</dbReference>
<evidence type="ECO:0000313" key="7">
    <source>
        <dbReference type="Proteomes" id="UP000018936"/>
    </source>
</evidence>
<keyword evidence="4" id="KW-1015">Disulfide bond</keyword>
<evidence type="ECO:0000256" key="1">
    <source>
        <dbReference type="ARBA" id="ARBA00004613"/>
    </source>
</evidence>
<evidence type="ECO:0000259" key="5">
    <source>
        <dbReference type="PROSITE" id="PS50227"/>
    </source>
</evidence>
<reference evidence="6 7" key="1">
    <citation type="journal article" date="2013" name="Proc. Natl. Acad. Sci. U.S.A.">
        <title>The king cobra genome reveals dynamic gene evolution and adaptation in the snake venom system.</title>
        <authorList>
            <person name="Vonk F.J."/>
            <person name="Casewell N.R."/>
            <person name="Henkel C.V."/>
            <person name="Heimberg A.M."/>
            <person name="Jansen H.J."/>
            <person name="McCleary R.J."/>
            <person name="Kerkkamp H.M."/>
            <person name="Vos R.A."/>
            <person name="Guerreiro I."/>
            <person name="Calvete J.J."/>
            <person name="Wuster W."/>
            <person name="Woods A.E."/>
            <person name="Logan J.M."/>
            <person name="Harrison R.A."/>
            <person name="Castoe T.A."/>
            <person name="de Koning A.P."/>
            <person name="Pollock D.D."/>
            <person name="Yandell M."/>
            <person name="Calderon D."/>
            <person name="Renjifo C."/>
            <person name="Currier R.B."/>
            <person name="Salgado D."/>
            <person name="Pla D."/>
            <person name="Sanz L."/>
            <person name="Hyder A.S."/>
            <person name="Ribeiro J.M."/>
            <person name="Arntzen J.W."/>
            <person name="van den Thillart G.E."/>
            <person name="Boetzer M."/>
            <person name="Pirovano W."/>
            <person name="Dirks R.P."/>
            <person name="Spaink H.P."/>
            <person name="Duboule D."/>
            <person name="McGlinn E."/>
            <person name="Kini R.M."/>
            <person name="Richardson M.K."/>
        </authorList>
    </citation>
    <scope>NUCLEOTIDE SEQUENCE</scope>
    <source>
        <tissue evidence="6">Blood</tissue>
    </source>
</reference>